<evidence type="ECO:0000313" key="2">
    <source>
        <dbReference type="EMBL" id="TYT73759.1"/>
    </source>
</evidence>
<sequence>MQDLLSENKRAGGTGYRERRKKSRMEPCHWCRNTAPFVWQCRCGLRICQTCMDENFWGLSCNGITWVCPDCGEQNGFGNH</sequence>
<evidence type="ECO:0000313" key="3">
    <source>
        <dbReference type="Proteomes" id="UP000321899"/>
    </source>
</evidence>
<feature type="compositionally biased region" description="Basic and acidic residues" evidence="1">
    <location>
        <begin position="1"/>
        <end position="10"/>
    </location>
</feature>
<keyword evidence="3" id="KW-1185">Reference proteome</keyword>
<protein>
    <submittedName>
        <fullName evidence="2">Uncharacterized protein</fullName>
    </submittedName>
</protein>
<dbReference type="EMBL" id="VDMB01000021">
    <property type="protein sequence ID" value="TYT73759.1"/>
    <property type="molecule type" value="Genomic_DNA"/>
</dbReference>
<feature type="region of interest" description="Disordered" evidence="1">
    <location>
        <begin position="1"/>
        <end position="24"/>
    </location>
</feature>
<dbReference type="Proteomes" id="UP000321899">
    <property type="component" value="Unassembled WGS sequence"/>
</dbReference>
<organism evidence="2 3">
    <name type="scientific">Desulfobotulus mexicanus</name>
    <dbReference type="NCBI Taxonomy" id="2586642"/>
    <lineage>
        <taxon>Bacteria</taxon>
        <taxon>Pseudomonadati</taxon>
        <taxon>Thermodesulfobacteriota</taxon>
        <taxon>Desulfobacteria</taxon>
        <taxon>Desulfobacterales</taxon>
        <taxon>Desulfobacteraceae</taxon>
        <taxon>Desulfobotulus</taxon>
    </lineage>
</organism>
<evidence type="ECO:0000256" key="1">
    <source>
        <dbReference type="SAM" id="MobiDB-lite"/>
    </source>
</evidence>
<dbReference type="AlphaFoldDB" id="A0A5S5MDK6"/>
<gene>
    <name evidence="2" type="ORF">FIM25_13540</name>
</gene>
<accession>A0A5S5MDK6</accession>
<comment type="caution">
    <text evidence="2">The sequence shown here is derived from an EMBL/GenBank/DDBJ whole genome shotgun (WGS) entry which is preliminary data.</text>
</comment>
<reference evidence="2 3" key="1">
    <citation type="submission" date="2019-06" db="EMBL/GenBank/DDBJ databases">
        <title>Desulfobotulus mexicanus sp. nov., a novel sulfate-reducing bacterium isolated from the sediment of an alkaline crater lake in Mexico.</title>
        <authorList>
            <person name="Hirschler-Rea A."/>
        </authorList>
    </citation>
    <scope>NUCLEOTIDE SEQUENCE [LARGE SCALE GENOMIC DNA]</scope>
    <source>
        <strain evidence="2 3">PAR22N</strain>
    </source>
</reference>
<name>A0A5S5MDK6_9BACT</name>
<dbReference type="RefSeq" id="WP_139450302.1">
    <property type="nucleotide sequence ID" value="NZ_VDMB01000021.1"/>
</dbReference>
<proteinExistence type="predicted"/>
<dbReference type="OrthoDB" id="5432066at2"/>